<comment type="caution">
    <text evidence="1">The sequence shown here is derived from an EMBL/GenBank/DDBJ whole genome shotgun (WGS) entry which is preliminary data.</text>
</comment>
<evidence type="ECO:0000313" key="2">
    <source>
        <dbReference type="Proteomes" id="UP000240542"/>
    </source>
</evidence>
<dbReference type="EMBL" id="PYGA01000021">
    <property type="protein sequence ID" value="PSK90951.1"/>
    <property type="molecule type" value="Genomic_DNA"/>
</dbReference>
<gene>
    <name evidence="1" type="ORF">CLV63_12178</name>
</gene>
<dbReference type="AlphaFoldDB" id="A0A2P8D168"/>
<accession>A0A2P8D168</accession>
<keyword evidence="2" id="KW-1185">Reference proteome</keyword>
<evidence type="ECO:0000313" key="1">
    <source>
        <dbReference type="EMBL" id="PSK90951.1"/>
    </source>
</evidence>
<sequence length="69" mass="7705">MTTATETVNPSDAVPEVQIEAWYSALANRREDGSLPTGREIAARFDHKDRWGRLIKQWGGQGRFADAAM</sequence>
<dbReference type="Proteomes" id="UP000240542">
    <property type="component" value="Unassembled WGS sequence"/>
</dbReference>
<organism evidence="1 2">
    <name type="scientific">Murinocardiopsis flavida</name>
    <dbReference type="NCBI Taxonomy" id="645275"/>
    <lineage>
        <taxon>Bacteria</taxon>
        <taxon>Bacillati</taxon>
        <taxon>Actinomycetota</taxon>
        <taxon>Actinomycetes</taxon>
        <taxon>Streptosporangiales</taxon>
        <taxon>Nocardiopsidaceae</taxon>
        <taxon>Murinocardiopsis</taxon>
    </lineage>
</organism>
<reference evidence="1 2" key="1">
    <citation type="submission" date="2018-03" db="EMBL/GenBank/DDBJ databases">
        <title>Genomic Encyclopedia of Archaeal and Bacterial Type Strains, Phase II (KMG-II): from individual species to whole genera.</title>
        <authorList>
            <person name="Goeker M."/>
        </authorList>
    </citation>
    <scope>NUCLEOTIDE SEQUENCE [LARGE SCALE GENOMIC DNA]</scope>
    <source>
        <strain evidence="1 2">DSM 45312</strain>
    </source>
</reference>
<name>A0A2P8D168_9ACTN</name>
<proteinExistence type="predicted"/>
<protein>
    <submittedName>
        <fullName evidence="1">Uncharacterized protein</fullName>
    </submittedName>
</protein>